<keyword evidence="1" id="KW-0472">Membrane</keyword>
<dbReference type="Proteomes" id="UP001301653">
    <property type="component" value="Unassembled WGS sequence"/>
</dbReference>
<keyword evidence="1" id="KW-0812">Transmembrane</keyword>
<dbReference type="RefSeq" id="WP_323439415.1">
    <property type="nucleotide sequence ID" value="NZ_JAYFUH010000249.1"/>
</dbReference>
<dbReference type="InterPro" id="IPR025746">
    <property type="entry name" value="PilX_N_dom"/>
</dbReference>
<dbReference type="EMBL" id="JAYFUH010000249">
    <property type="protein sequence ID" value="MEA5669023.1"/>
    <property type="molecule type" value="Genomic_DNA"/>
</dbReference>
<accession>A0ABU5V8A8</accession>
<evidence type="ECO:0000313" key="3">
    <source>
        <dbReference type="EMBL" id="MEA5669023.1"/>
    </source>
</evidence>
<feature type="transmembrane region" description="Helical" evidence="1">
    <location>
        <begin position="16"/>
        <end position="37"/>
    </location>
</feature>
<gene>
    <name evidence="3" type="ORF">VA603_15865</name>
</gene>
<sequence>MKRMKGLRGGHRQQRGVVLYIALIILVLLALIGVVAMRVTNMQERMSANYMRTNQSFQLAEESARSVEAAINAAVTGASGTYAANQEVCSPVFDPQTWAEGVDTATATYTRRIDTCFGSSSSKIGTKLNEQTGNIYEITVLASDDNANASSTAVIDTIFIP</sequence>
<evidence type="ECO:0000259" key="2">
    <source>
        <dbReference type="Pfam" id="PF14341"/>
    </source>
</evidence>
<evidence type="ECO:0000256" key="1">
    <source>
        <dbReference type="SAM" id="Phobius"/>
    </source>
</evidence>
<reference evidence="3 4" key="1">
    <citation type="submission" date="2023-12" db="EMBL/GenBank/DDBJ databases">
        <title>Stenotrophomonas guangdongensis sp. nov., isolated from wilted pepper plants (Capsicum annuum).</title>
        <authorList>
            <person name="Qiu M."/>
            <person name="Li Y."/>
            <person name="Liu Q."/>
            <person name="Zhang X."/>
            <person name="Huang Y."/>
            <person name="Guo R."/>
            <person name="Hu M."/>
            <person name="Zhou J."/>
            <person name="Zhou X."/>
        </authorList>
    </citation>
    <scope>NUCLEOTIDE SEQUENCE [LARGE SCALE GENOMIC DNA]</scope>
    <source>
        <strain evidence="3 4">MH1</strain>
    </source>
</reference>
<keyword evidence="1" id="KW-1133">Transmembrane helix</keyword>
<evidence type="ECO:0000313" key="4">
    <source>
        <dbReference type="Proteomes" id="UP001301653"/>
    </source>
</evidence>
<name>A0ABU5V8A8_9GAMM</name>
<dbReference type="Pfam" id="PF14341">
    <property type="entry name" value="PilX_N"/>
    <property type="match status" value="1"/>
</dbReference>
<proteinExistence type="predicted"/>
<feature type="domain" description="Type 4 fimbrial biogenesis protein PilX N-terminal" evidence="2">
    <location>
        <begin position="15"/>
        <end position="61"/>
    </location>
</feature>
<keyword evidence="4" id="KW-1185">Reference proteome</keyword>
<protein>
    <submittedName>
        <fullName evidence="3">PilX N-terminal domain-containing pilus assembly protein</fullName>
    </submittedName>
</protein>
<organism evidence="3 4">
    <name type="scientific">Stenotrophomonas capsici</name>
    <dbReference type="NCBI Taxonomy" id="3110230"/>
    <lineage>
        <taxon>Bacteria</taxon>
        <taxon>Pseudomonadati</taxon>
        <taxon>Pseudomonadota</taxon>
        <taxon>Gammaproteobacteria</taxon>
        <taxon>Lysobacterales</taxon>
        <taxon>Lysobacteraceae</taxon>
        <taxon>Stenotrophomonas</taxon>
    </lineage>
</organism>
<comment type="caution">
    <text evidence="3">The sequence shown here is derived from an EMBL/GenBank/DDBJ whole genome shotgun (WGS) entry which is preliminary data.</text>
</comment>